<dbReference type="eggNOG" id="COG1309">
    <property type="taxonomic scope" value="Bacteria"/>
</dbReference>
<dbReference type="PRINTS" id="PR00455">
    <property type="entry name" value="HTHTETR"/>
</dbReference>
<evidence type="ECO:0000256" key="2">
    <source>
        <dbReference type="ARBA" id="ARBA00023015"/>
    </source>
</evidence>
<name>A0A098BNA0_9NOCA</name>
<dbReference type="OrthoDB" id="7252896at2"/>
<dbReference type="InterPro" id="IPR009057">
    <property type="entry name" value="Homeodomain-like_sf"/>
</dbReference>
<organism evidence="5 6">
    <name type="scientific">Rhodococcus ruber</name>
    <dbReference type="NCBI Taxonomy" id="1830"/>
    <lineage>
        <taxon>Bacteria</taxon>
        <taxon>Bacillati</taxon>
        <taxon>Actinomycetota</taxon>
        <taxon>Actinomycetes</taxon>
        <taxon>Mycobacteriales</taxon>
        <taxon>Nocardiaceae</taxon>
        <taxon>Rhodococcus</taxon>
    </lineage>
</organism>
<gene>
    <name evidence="5" type="ORF">RHRU231_540047</name>
</gene>
<dbReference type="GO" id="GO:0003677">
    <property type="term" value="F:DNA binding"/>
    <property type="evidence" value="ECO:0007669"/>
    <property type="project" value="UniProtKB-UniRule"/>
</dbReference>
<dbReference type="InterPro" id="IPR036271">
    <property type="entry name" value="Tet_transcr_reg_TetR-rel_C_sf"/>
</dbReference>
<dbReference type="Pfam" id="PF00440">
    <property type="entry name" value="TetR_N"/>
    <property type="match status" value="1"/>
</dbReference>
<accession>A0A098BNA0</accession>
<protein>
    <submittedName>
        <fullName evidence="5">Putative TetR family transcriptional regulator</fullName>
    </submittedName>
</protein>
<dbReference type="Proteomes" id="UP000042997">
    <property type="component" value="Unassembled WGS sequence"/>
</dbReference>
<sequence length="197" mass="21294">MARQTRQQTQARTREELLATATEHFLDRGYSAASLEQIAEDAGYSKGAVYSNFRNKDELCFAVLDRIRAERMGEIAATLEAGASLDDVVAAFGAWAERTIGDRRWTLLEIEFSVRSRHDEEIRSRIAAGAAGVRTLIAELIRSLAARFGLEPAIEPEQAATMLLGLGIGLGLQRAITPDLPAAALTGAVRAVLGVGR</sequence>
<evidence type="ECO:0000256" key="4">
    <source>
        <dbReference type="ARBA" id="ARBA00023163"/>
    </source>
</evidence>
<dbReference type="SUPFAM" id="SSF48498">
    <property type="entry name" value="Tetracyclin repressor-like, C-terminal domain"/>
    <property type="match status" value="1"/>
</dbReference>
<evidence type="ECO:0000313" key="6">
    <source>
        <dbReference type="Proteomes" id="UP000042997"/>
    </source>
</evidence>
<evidence type="ECO:0000256" key="1">
    <source>
        <dbReference type="ARBA" id="ARBA00022491"/>
    </source>
</evidence>
<dbReference type="Pfam" id="PF13977">
    <property type="entry name" value="TetR_C_6"/>
    <property type="match status" value="1"/>
</dbReference>
<dbReference type="GeneID" id="66833626"/>
<dbReference type="PANTHER" id="PTHR47506:SF6">
    <property type="entry name" value="HTH-TYPE TRANSCRIPTIONAL REPRESSOR NEMR"/>
    <property type="match status" value="1"/>
</dbReference>
<evidence type="ECO:0000256" key="3">
    <source>
        <dbReference type="ARBA" id="ARBA00023125"/>
    </source>
</evidence>
<keyword evidence="2" id="KW-0805">Transcription regulation</keyword>
<dbReference type="InterPro" id="IPR039538">
    <property type="entry name" value="BetI_C"/>
</dbReference>
<dbReference type="PROSITE" id="PS50977">
    <property type="entry name" value="HTH_TETR_2"/>
    <property type="match status" value="1"/>
</dbReference>
<dbReference type="SUPFAM" id="SSF46689">
    <property type="entry name" value="Homeodomain-like"/>
    <property type="match status" value="1"/>
</dbReference>
<dbReference type="InterPro" id="IPR001647">
    <property type="entry name" value="HTH_TetR"/>
</dbReference>
<dbReference type="EMBL" id="CCSD01000066">
    <property type="protein sequence ID" value="CDZ89700.1"/>
    <property type="molecule type" value="Genomic_DNA"/>
</dbReference>
<proteinExistence type="predicted"/>
<reference evidence="5 6" key="1">
    <citation type="journal article" date="2014" name="Genome Announc.">
        <title>Draft Genome Sequence of Propane- and Butane-Oxidizing Actinobacterium Rhodococcus ruber IEGM 231.</title>
        <authorList>
            <person name="Ivshina I.B."/>
            <person name="Kuyukina M.S."/>
            <person name="Krivoruchko A.V."/>
            <person name="Barbe V."/>
            <person name="Fischer C."/>
        </authorList>
    </citation>
    <scope>NUCLEOTIDE SEQUENCE [LARGE SCALE GENOMIC DNA]</scope>
</reference>
<keyword evidence="4" id="KW-0804">Transcription</keyword>
<keyword evidence="1" id="KW-0678">Repressor</keyword>
<dbReference type="AlphaFoldDB" id="A0A098BNA0"/>
<keyword evidence="3" id="KW-0238">DNA-binding</keyword>
<dbReference type="PANTHER" id="PTHR47506">
    <property type="entry name" value="TRANSCRIPTIONAL REGULATORY PROTEIN"/>
    <property type="match status" value="1"/>
</dbReference>
<dbReference type="RefSeq" id="WP_040272819.1">
    <property type="nucleotide sequence ID" value="NZ_CP023714.1"/>
</dbReference>
<evidence type="ECO:0000313" key="5">
    <source>
        <dbReference type="EMBL" id="CDZ89700.1"/>
    </source>
</evidence>
<dbReference type="Gene3D" id="1.10.357.10">
    <property type="entry name" value="Tetracycline Repressor, domain 2"/>
    <property type="match status" value="1"/>
</dbReference>